<feature type="chain" id="PRO_5007600000" evidence="2">
    <location>
        <begin position="31"/>
        <end position="220"/>
    </location>
</feature>
<dbReference type="EMBL" id="LVJS01000025">
    <property type="protein sequence ID" value="KZC24553.1"/>
    <property type="molecule type" value="Genomic_DNA"/>
</dbReference>
<feature type="compositionally biased region" description="Pro residues" evidence="1">
    <location>
        <begin position="200"/>
        <end position="220"/>
    </location>
</feature>
<reference evidence="3 4" key="1">
    <citation type="journal article" date="2016" name="MBio">
        <title>Lateral Gene Transfer in a Heavy Metal-Contaminated-Groundwater Microbial Community.</title>
        <authorList>
            <person name="Hemme C.L."/>
            <person name="Green S.J."/>
            <person name="Rishishwar L."/>
            <person name="Prakash O."/>
            <person name="Pettenato A."/>
            <person name="Chakraborty R."/>
            <person name="Deutschbauer A.M."/>
            <person name="Van Nostrand J.D."/>
            <person name="Wu L."/>
            <person name="He Z."/>
            <person name="Jordan I.K."/>
            <person name="Hazen T.C."/>
            <person name="Arkin A.P."/>
            <person name="Kostka J.E."/>
            <person name="Zhou J."/>
        </authorList>
    </citation>
    <scope>NUCLEOTIDE SEQUENCE [LARGE SCALE GENOMIC DNA]</scope>
    <source>
        <strain evidence="3 4">FW104-T7</strain>
    </source>
</reference>
<dbReference type="PANTHER" id="PTHR41247">
    <property type="entry name" value="HTH-TYPE TRANSCRIPTIONAL REPRESSOR YCNK"/>
    <property type="match status" value="1"/>
</dbReference>
<evidence type="ECO:0000256" key="1">
    <source>
        <dbReference type="SAM" id="MobiDB-lite"/>
    </source>
</evidence>
<dbReference type="SUPFAM" id="SSF160387">
    <property type="entry name" value="NosL/MerB-like"/>
    <property type="match status" value="1"/>
</dbReference>
<dbReference type="AlphaFoldDB" id="A0A154QJU5"/>
<protein>
    <submittedName>
        <fullName evidence="3">Nitrous oxide reductase</fullName>
    </submittedName>
</protein>
<dbReference type="eggNOG" id="COG4314">
    <property type="taxonomic scope" value="Bacteria"/>
</dbReference>
<evidence type="ECO:0000313" key="3">
    <source>
        <dbReference type="EMBL" id="KZC24553.1"/>
    </source>
</evidence>
<dbReference type="Pfam" id="PF05573">
    <property type="entry name" value="NosL"/>
    <property type="match status" value="1"/>
</dbReference>
<feature type="region of interest" description="Disordered" evidence="1">
    <location>
        <begin position="180"/>
        <end position="220"/>
    </location>
</feature>
<sequence>MHIRPTLRSVRPAVLVLALALLAGCGGGHAPAQHAVDTHPDDACAVCGMYLDGSPGPRAQAWVSGRAKPLVFDSTRDFFAYVLQPENQSALQELYVQDSAHIDWQRPSHAAVSFIDARRAFYVAWQPLAGSMGPTLAPFATRAAAEAFVHEHGGAVLGFDEITPALVATLNYRCPAQAAGSQGPQQCLAPPASSLGLPAHPQPTFPPAPQPQPAHPHPHP</sequence>
<dbReference type="InterPro" id="IPR008719">
    <property type="entry name" value="N2O_reductase_NosL"/>
</dbReference>
<name>A0A154QJU5_9GAMM</name>
<dbReference type="PROSITE" id="PS51257">
    <property type="entry name" value="PROKAR_LIPOPROTEIN"/>
    <property type="match status" value="1"/>
</dbReference>
<dbReference type="Gene3D" id="3.30.70.2050">
    <property type="match status" value="1"/>
</dbReference>
<dbReference type="STRING" id="416169.RHOFW104T7_08070"/>
<proteinExistence type="predicted"/>
<organism evidence="3 4">
    <name type="scientific">Rhodanobacter thiooxydans</name>
    <dbReference type="NCBI Taxonomy" id="416169"/>
    <lineage>
        <taxon>Bacteria</taxon>
        <taxon>Pseudomonadati</taxon>
        <taxon>Pseudomonadota</taxon>
        <taxon>Gammaproteobacteria</taxon>
        <taxon>Lysobacterales</taxon>
        <taxon>Rhodanobacteraceae</taxon>
        <taxon>Rhodanobacter</taxon>
    </lineage>
</organism>
<dbReference type="PANTHER" id="PTHR41247:SF1">
    <property type="entry name" value="HTH-TYPE TRANSCRIPTIONAL REPRESSOR YCNK"/>
    <property type="match status" value="1"/>
</dbReference>
<evidence type="ECO:0000313" key="4">
    <source>
        <dbReference type="Proteomes" id="UP000076131"/>
    </source>
</evidence>
<dbReference type="RefSeq" id="WP_008433399.1">
    <property type="nucleotide sequence ID" value="NZ_LVJS01000025.1"/>
</dbReference>
<dbReference type="Proteomes" id="UP000076131">
    <property type="component" value="Unassembled WGS sequence"/>
</dbReference>
<keyword evidence="2" id="KW-0732">Signal</keyword>
<accession>A0A154QJU5</accession>
<comment type="caution">
    <text evidence="3">The sequence shown here is derived from an EMBL/GenBank/DDBJ whole genome shotgun (WGS) entry which is preliminary data.</text>
</comment>
<gene>
    <name evidence="3" type="ORF">RHOFW104T7_08070</name>
</gene>
<keyword evidence="4" id="KW-1185">Reference proteome</keyword>
<feature type="signal peptide" evidence="2">
    <location>
        <begin position="1"/>
        <end position="30"/>
    </location>
</feature>
<evidence type="ECO:0000256" key="2">
    <source>
        <dbReference type="SAM" id="SignalP"/>
    </source>
</evidence>
<dbReference type="Gene3D" id="3.30.70.2060">
    <property type="match status" value="1"/>
</dbReference>